<name>A0A2I5T9Y8_SERS3</name>
<organism evidence="2 3">
    <name type="scientific">Serratia sp. (strain ATCC 39006)</name>
    <name type="common">Prodigiosinella confusarubida</name>
    <dbReference type="NCBI Taxonomy" id="104623"/>
    <lineage>
        <taxon>Bacteria</taxon>
        <taxon>Pseudomonadati</taxon>
        <taxon>Pseudomonadota</taxon>
        <taxon>Gammaproteobacteria</taxon>
        <taxon>Enterobacterales</taxon>
        <taxon>Pectobacteriaceae</taxon>
        <taxon>Prodigiosinella</taxon>
    </lineage>
</organism>
<dbReference type="Proteomes" id="UP000233778">
    <property type="component" value="Chromosome"/>
</dbReference>
<reference evidence="2 3" key="1">
    <citation type="journal article" date="2013" name="Genome Announc.">
        <title>Draft genome sequence of Serratia sp. strain ATCC 39006, a model bacterium for analysis of the biosynthesis and regulation of prodigiosin, a carbapenem, and gas vesicles.</title>
        <authorList>
            <person name="Fineran P.C."/>
            <person name="Iglesias Cans M.C."/>
            <person name="Ramsay J.P."/>
            <person name="Wilf N.M."/>
            <person name="Cossyleon D."/>
            <person name="McNeil M.B."/>
            <person name="Williamson N.R."/>
            <person name="Monson R.E."/>
            <person name="Becher S.A."/>
            <person name="Stanton J.A."/>
            <person name="Brugger K."/>
            <person name="Brown S.D."/>
            <person name="Salmond G.P."/>
        </authorList>
    </citation>
    <scope>NUCLEOTIDE SEQUENCE [LARGE SCALE GENOMIC DNA]</scope>
    <source>
        <strain evidence="2">ATCC 39006</strain>
        <strain evidence="3">ATCC 39006 / SC 11482</strain>
    </source>
</reference>
<reference evidence="2" key="4">
    <citation type="submission" date="2017-11" db="EMBL/GenBank/DDBJ databases">
        <title>Complete genome sequence of Serratia sp. ATCC 39006.</title>
        <authorList>
            <person name="Hampton H.G."/>
            <person name="Jackson S.A."/>
            <person name="Jauregui R."/>
            <person name="Poulter G.T.M."/>
            <person name="Salmond G.P.C."/>
            <person name="Fineran P.C."/>
        </authorList>
    </citation>
    <scope>NUCLEOTIDE SEQUENCE</scope>
    <source>
        <strain evidence="2">ATCC 39006</strain>
    </source>
</reference>
<dbReference type="Proteomes" id="UP000017700">
    <property type="component" value="Chromosome"/>
</dbReference>
<accession>A0A2I5T9Y8</accession>
<evidence type="ECO:0000313" key="2">
    <source>
        <dbReference type="EMBL" id="AUH05663.1"/>
    </source>
</evidence>
<gene>
    <name evidence="1" type="ORF">CWC46_16940</name>
    <name evidence="2" type="ORF">Ser39006_016940</name>
</gene>
<evidence type="ECO:0000313" key="3">
    <source>
        <dbReference type="Proteomes" id="UP000017700"/>
    </source>
</evidence>
<dbReference type="KEGG" id="sera:Ser39006_016940"/>
<dbReference type="EMBL" id="CP025084">
    <property type="protein sequence ID" value="AUH05663.1"/>
    <property type="molecule type" value="Genomic_DNA"/>
</dbReference>
<evidence type="ECO:0000313" key="4">
    <source>
        <dbReference type="Proteomes" id="UP000233778"/>
    </source>
</evidence>
<proteinExistence type="predicted"/>
<sequence>MIKRDHSAQQQRRDARMEGLGSMRCYTALHQSGAQPYPTFRWHAHDPLFRHRTPNFKHHMRG</sequence>
<evidence type="ECO:0000313" key="1">
    <source>
        <dbReference type="EMBL" id="AUH01342.1"/>
    </source>
</evidence>
<reference evidence="2" key="2">
    <citation type="submission" date="2013-09" db="EMBL/GenBank/DDBJ databases">
        <authorList>
            <person name="Wang G."/>
            <person name="Yang Y."/>
            <person name="Su Y."/>
        </authorList>
    </citation>
    <scope>NUCLEOTIDE SEQUENCE</scope>
    <source>
        <strain evidence="2">ATCC 39006</strain>
    </source>
</reference>
<dbReference type="EMBL" id="CP025085">
    <property type="protein sequence ID" value="AUH01342.1"/>
    <property type="molecule type" value="Genomic_DNA"/>
</dbReference>
<reference evidence="1 4" key="3">
    <citation type="submission" date="2017-11" db="EMBL/GenBank/DDBJ databases">
        <title>Complete genome sequence of Serratia sp. ATCC 39006 LacA.</title>
        <authorList>
            <person name="Hampton H.G."/>
            <person name="Jackson S.A."/>
            <person name="Jauregui R."/>
            <person name="Poulter G.T.M."/>
            <person name="Salmond G.P.C."/>
            <person name="Fineran P.C."/>
        </authorList>
    </citation>
    <scope>NUCLEOTIDE SEQUENCE [LARGE SCALE GENOMIC DNA]</scope>
    <source>
        <strain evidence="1 4">ATCC 39006</strain>
    </source>
</reference>
<dbReference type="AlphaFoldDB" id="A0A2I5T9Y8"/>
<keyword evidence="3" id="KW-1185">Reference proteome</keyword>
<dbReference type="KEGG" id="serq:CWC46_16940"/>
<protein>
    <submittedName>
        <fullName evidence="2">Uncharacterized protein</fullName>
    </submittedName>
</protein>